<feature type="transmembrane region" description="Helical" evidence="1">
    <location>
        <begin position="16"/>
        <end position="45"/>
    </location>
</feature>
<dbReference type="Proteomes" id="UP000824093">
    <property type="component" value="Unassembled WGS sequence"/>
</dbReference>
<gene>
    <name evidence="2" type="ORF">IAB70_04040</name>
</gene>
<keyword evidence="1" id="KW-0472">Membrane</keyword>
<dbReference type="AlphaFoldDB" id="A0A9D1M197"/>
<keyword evidence="1" id="KW-0812">Transmembrane</keyword>
<dbReference type="InterPro" id="IPR024414">
    <property type="entry name" value="Uncharacterised_PrgI"/>
</dbReference>
<evidence type="ECO:0000313" key="2">
    <source>
        <dbReference type="EMBL" id="HIU51777.1"/>
    </source>
</evidence>
<dbReference type="EMBL" id="DVNH01000026">
    <property type="protein sequence ID" value="HIU51777.1"/>
    <property type="molecule type" value="Genomic_DNA"/>
</dbReference>
<sequence>MGTYYIPRNLRGETRILYVFTVKSLITTAIGGILVGGPLFLLIGMLLGQKVAGFIVMGVCAVIGWAIGAIKIPTVSSLPFTKNVGGESLDEIIRRYIKFKANKKVYTYVNLKPELNTKEKEEK</sequence>
<protein>
    <submittedName>
        <fullName evidence="2">PrgI family protein</fullName>
    </submittedName>
</protein>
<keyword evidence="1" id="KW-1133">Transmembrane helix</keyword>
<accession>A0A9D1M197</accession>
<evidence type="ECO:0000256" key="1">
    <source>
        <dbReference type="SAM" id="Phobius"/>
    </source>
</evidence>
<reference evidence="2" key="1">
    <citation type="submission" date="2020-10" db="EMBL/GenBank/DDBJ databases">
        <authorList>
            <person name="Gilroy R."/>
        </authorList>
    </citation>
    <scope>NUCLEOTIDE SEQUENCE</scope>
    <source>
        <strain evidence="2">CHK195-15760</strain>
    </source>
</reference>
<reference evidence="2" key="2">
    <citation type="journal article" date="2021" name="PeerJ">
        <title>Extensive microbial diversity within the chicken gut microbiome revealed by metagenomics and culture.</title>
        <authorList>
            <person name="Gilroy R."/>
            <person name="Ravi A."/>
            <person name="Getino M."/>
            <person name="Pursley I."/>
            <person name="Horton D.L."/>
            <person name="Alikhan N.F."/>
            <person name="Baker D."/>
            <person name="Gharbi K."/>
            <person name="Hall N."/>
            <person name="Watson M."/>
            <person name="Adriaenssens E.M."/>
            <person name="Foster-Nyarko E."/>
            <person name="Jarju S."/>
            <person name="Secka A."/>
            <person name="Antonio M."/>
            <person name="Oren A."/>
            <person name="Chaudhuri R.R."/>
            <person name="La Ragione R."/>
            <person name="Hildebrand F."/>
            <person name="Pallen M.J."/>
        </authorList>
    </citation>
    <scope>NUCLEOTIDE SEQUENCE</scope>
    <source>
        <strain evidence="2">CHK195-15760</strain>
    </source>
</reference>
<feature type="transmembrane region" description="Helical" evidence="1">
    <location>
        <begin position="51"/>
        <end position="70"/>
    </location>
</feature>
<organism evidence="2 3">
    <name type="scientific">Candidatus Merdicola faecigallinarum</name>
    <dbReference type="NCBI Taxonomy" id="2840862"/>
    <lineage>
        <taxon>Bacteria</taxon>
        <taxon>Bacillati</taxon>
        <taxon>Bacillota</taxon>
        <taxon>Clostridia</taxon>
        <taxon>Candidatus Merdicola</taxon>
    </lineage>
</organism>
<dbReference type="Pfam" id="PF12666">
    <property type="entry name" value="PrgI"/>
    <property type="match status" value="1"/>
</dbReference>
<comment type="caution">
    <text evidence="2">The sequence shown here is derived from an EMBL/GenBank/DDBJ whole genome shotgun (WGS) entry which is preliminary data.</text>
</comment>
<proteinExistence type="predicted"/>
<evidence type="ECO:0000313" key="3">
    <source>
        <dbReference type="Proteomes" id="UP000824093"/>
    </source>
</evidence>
<name>A0A9D1M197_9FIRM</name>